<reference evidence="2 3" key="1">
    <citation type="submission" date="2018-07" db="EMBL/GenBank/DDBJ databases">
        <title>Genome sequencing of Moraxellaceae gen. HYN0046.</title>
        <authorList>
            <person name="Kim M."/>
            <person name="Yi H."/>
        </authorList>
    </citation>
    <scope>NUCLEOTIDE SEQUENCE [LARGE SCALE GENOMIC DNA]</scope>
    <source>
        <strain evidence="2 3">HYN0046</strain>
    </source>
</reference>
<accession>A0A345P3K5</accession>
<sequence length="212" mass="24130">METTTTHHIGDNLSPEHTERRLLSRINDTLRINYQLITRTSAMIDPYDSEFAIPRYFLLLAELDELETVQQMTLDALAVQQPEVARVLDLMNKKIALLTGSLYDSMVESLLPSPTRVNISESGLSFYARERIPPGSHIHLTLSHPSNAFHLAATARTVYSEEEDLEGFRTGAYFISLHPHDRSKLAECIQQKTIEEASLREYQLPESFKAEE</sequence>
<gene>
    <name evidence="2" type="ORF">HYN46_02595</name>
</gene>
<dbReference type="Pfam" id="PF07238">
    <property type="entry name" value="PilZ"/>
    <property type="match status" value="1"/>
</dbReference>
<feature type="domain" description="PilZ" evidence="1">
    <location>
        <begin position="115"/>
        <end position="190"/>
    </location>
</feature>
<organism evidence="2 3">
    <name type="scientific">Aquirhabdus parva</name>
    <dbReference type="NCBI Taxonomy" id="2283318"/>
    <lineage>
        <taxon>Bacteria</taxon>
        <taxon>Pseudomonadati</taxon>
        <taxon>Pseudomonadota</taxon>
        <taxon>Gammaproteobacteria</taxon>
        <taxon>Moraxellales</taxon>
        <taxon>Moraxellaceae</taxon>
        <taxon>Aquirhabdus</taxon>
    </lineage>
</organism>
<dbReference type="OrthoDB" id="6699450at2"/>
<dbReference type="Proteomes" id="UP000253940">
    <property type="component" value="Chromosome"/>
</dbReference>
<proteinExistence type="predicted"/>
<dbReference type="Gene3D" id="2.40.10.220">
    <property type="entry name" value="predicted glycosyltransferase like domains"/>
    <property type="match status" value="1"/>
</dbReference>
<dbReference type="InterPro" id="IPR009875">
    <property type="entry name" value="PilZ_domain"/>
</dbReference>
<dbReference type="KEGG" id="mbah:HYN46_02595"/>
<evidence type="ECO:0000259" key="1">
    <source>
        <dbReference type="Pfam" id="PF07238"/>
    </source>
</evidence>
<keyword evidence="3" id="KW-1185">Reference proteome</keyword>
<dbReference type="AlphaFoldDB" id="A0A345P3K5"/>
<protein>
    <submittedName>
        <fullName evidence="2">PilZ domain-containing protein</fullName>
    </submittedName>
</protein>
<dbReference type="GO" id="GO:0035438">
    <property type="term" value="F:cyclic-di-GMP binding"/>
    <property type="evidence" value="ECO:0007669"/>
    <property type="project" value="InterPro"/>
</dbReference>
<dbReference type="EMBL" id="CP031222">
    <property type="protein sequence ID" value="AXI01864.1"/>
    <property type="molecule type" value="Genomic_DNA"/>
</dbReference>
<evidence type="ECO:0000313" key="2">
    <source>
        <dbReference type="EMBL" id="AXI01864.1"/>
    </source>
</evidence>
<name>A0A345P3K5_9GAMM</name>
<dbReference type="RefSeq" id="WP_114897974.1">
    <property type="nucleotide sequence ID" value="NZ_CP031222.1"/>
</dbReference>
<evidence type="ECO:0000313" key="3">
    <source>
        <dbReference type="Proteomes" id="UP000253940"/>
    </source>
</evidence>